<protein>
    <recommendedName>
        <fullName evidence="5">Integrase</fullName>
    </recommendedName>
</protein>
<dbReference type="Gene3D" id="1.10.443.10">
    <property type="entry name" value="Intergrase catalytic core"/>
    <property type="match status" value="1"/>
</dbReference>
<dbReference type="GO" id="GO:0015074">
    <property type="term" value="P:DNA integration"/>
    <property type="evidence" value="ECO:0007669"/>
    <property type="project" value="InterPro"/>
</dbReference>
<evidence type="ECO:0000313" key="3">
    <source>
        <dbReference type="EMBL" id="MCC3806942.1"/>
    </source>
</evidence>
<reference evidence="3" key="1">
    <citation type="submission" date="2020-09" db="EMBL/GenBank/DDBJ databases">
        <title>Genome sequence of Vibrio parahaemolyticus isolates.</title>
        <authorList>
            <person name="Hammerl J.A."/>
            <person name="Strauch E."/>
        </authorList>
    </citation>
    <scope>NUCLEOTIDE SEQUENCE</scope>
    <source>
        <strain evidence="3">17-VB00146</strain>
    </source>
</reference>
<dbReference type="InterPro" id="IPR011010">
    <property type="entry name" value="DNA_brk_join_enz"/>
</dbReference>
<dbReference type="EMBL" id="JACVHL010000020">
    <property type="protein sequence ID" value="MCC3806942.1"/>
    <property type="molecule type" value="Genomic_DNA"/>
</dbReference>
<organism evidence="3 4">
    <name type="scientific">Vibrio parahaemolyticus</name>
    <dbReference type="NCBI Taxonomy" id="670"/>
    <lineage>
        <taxon>Bacteria</taxon>
        <taxon>Pseudomonadati</taxon>
        <taxon>Pseudomonadota</taxon>
        <taxon>Gammaproteobacteria</taxon>
        <taxon>Vibrionales</taxon>
        <taxon>Vibrionaceae</taxon>
        <taxon>Vibrio</taxon>
    </lineage>
</organism>
<accession>A0A9Q3UFJ4</accession>
<comment type="caution">
    <text evidence="3">The sequence shown here is derived from an EMBL/GenBank/DDBJ whole genome shotgun (WGS) entry which is preliminary data.</text>
</comment>
<evidence type="ECO:0008006" key="5">
    <source>
        <dbReference type="Google" id="ProtNLM"/>
    </source>
</evidence>
<sequence>MVIPEAYSSRDTVVVSPPRLTDYFDEPEKVRLDLGDQSVKRHPIDIGSIAYSDRVDVNYLTSPDARASSHPVNIKSFRIERRGFLAALYDHIIISSYRSSSIYSLLSTFRLVVDWLDNNEHSDAFISIENFKNAYFDYTNHLNDQVLKSILKPRRARELQKALSDIAILHFGKETGLIASSGVIDITARREIADAPEKKLIDENVHVYLRLARGFSDSYMKKKTYPWKLDMPNYHTYVFPTCIGALKTPYTKKNVSFYNYDVGQIVDLEKYRVLNPSLKEWEIKARHENILYNLKKNNELGLNCSHRYRDVQIALVAYIQLFLLMTGAYISEVSQLEFDNSLDIERCILKNSFRVVKFRARGKEIQYNLGAKIGLEILKEYLKFRDFFLNGKECKHLFFLLSKNHEPVRCTNNSFKSALDTPSILFFKEGQPRVTSRMVRKHKSVVLHALKVGTEAISNNLNHSTSTNIKSYTPTSPEKMQSEFSNYWGAVKKAANEIKIINTTGNGEVSIPTGHCSERGEPHETSESVPIKPDCKKQYGCLFCSKYLIHADKNDIQKLFSVKFVIEQVLNISHDVNAEKLLREVIVRIDYLIERLMAFSTETNRLVNSIRVDVFDYGELTPFWLHRLHRYEDMGIIV</sequence>
<feature type="region of interest" description="Disordered" evidence="2">
    <location>
        <begin position="510"/>
        <end position="529"/>
    </location>
</feature>
<dbReference type="AlphaFoldDB" id="A0A9Q3UFJ4"/>
<evidence type="ECO:0000313" key="4">
    <source>
        <dbReference type="Proteomes" id="UP000726777"/>
    </source>
</evidence>
<keyword evidence="1" id="KW-0233">DNA recombination</keyword>
<proteinExistence type="predicted"/>
<dbReference type="GO" id="GO:0006310">
    <property type="term" value="P:DNA recombination"/>
    <property type="evidence" value="ECO:0007669"/>
    <property type="project" value="UniProtKB-KW"/>
</dbReference>
<evidence type="ECO:0000256" key="1">
    <source>
        <dbReference type="ARBA" id="ARBA00023172"/>
    </source>
</evidence>
<dbReference type="RefSeq" id="WP_179000456.1">
    <property type="nucleotide sequence ID" value="NZ_CP040101.1"/>
</dbReference>
<feature type="compositionally biased region" description="Basic and acidic residues" evidence="2">
    <location>
        <begin position="516"/>
        <end position="526"/>
    </location>
</feature>
<gene>
    <name evidence="3" type="ORF">IB292_18125</name>
</gene>
<name>A0A9Q3UFJ4_VIBPH</name>
<dbReference type="InterPro" id="IPR013762">
    <property type="entry name" value="Integrase-like_cat_sf"/>
</dbReference>
<dbReference type="GO" id="GO:0003677">
    <property type="term" value="F:DNA binding"/>
    <property type="evidence" value="ECO:0007669"/>
    <property type="project" value="InterPro"/>
</dbReference>
<evidence type="ECO:0000256" key="2">
    <source>
        <dbReference type="SAM" id="MobiDB-lite"/>
    </source>
</evidence>
<dbReference type="Proteomes" id="UP000726777">
    <property type="component" value="Unassembled WGS sequence"/>
</dbReference>
<dbReference type="SUPFAM" id="SSF56349">
    <property type="entry name" value="DNA breaking-rejoining enzymes"/>
    <property type="match status" value="1"/>
</dbReference>